<comment type="caution">
    <text evidence="2">The sequence shown here is derived from an EMBL/GenBank/DDBJ whole genome shotgun (WGS) entry which is preliminary data.</text>
</comment>
<evidence type="ECO:0000256" key="1">
    <source>
        <dbReference type="SAM" id="Phobius"/>
    </source>
</evidence>
<feature type="transmembrane region" description="Helical" evidence="1">
    <location>
        <begin position="106"/>
        <end position="124"/>
    </location>
</feature>
<dbReference type="PANTHER" id="PTHR42867:SF1">
    <property type="entry name" value="MEMBRANE PROTEIN-RELATED"/>
    <property type="match status" value="1"/>
</dbReference>
<dbReference type="Pfam" id="PF07136">
    <property type="entry name" value="DUF1385"/>
    <property type="match status" value="1"/>
</dbReference>
<evidence type="ECO:0008006" key="4">
    <source>
        <dbReference type="Google" id="ProtNLM"/>
    </source>
</evidence>
<feature type="transmembrane region" description="Helical" evidence="1">
    <location>
        <begin position="191"/>
        <end position="211"/>
    </location>
</feature>
<keyword evidence="1" id="KW-0812">Transmembrane</keyword>
<name>A0A2M7T7Q6_9ACTN</name>
<reference evidence="3" key="1">
    <citation type="submission" date="2017-09" db="EMBL/GenBank/DDBJ databases">
        <title>Depth-based differentiation of microbial function through sediment-hosted aquifers and enrichment of novel symbionts in the deep terrestrial subsurface.</title>
        <authorList>
            <person name="Probst A.J."/>
            <person name="Ladd B."/>
            <person name="Jarett J.K."/>
            <person name="Geller-Mcgrath D.E."/>
            <person name="Sieber C.M.K."/>
            <person name="Emerson J.B."/>
            <person name="Anantharaman K."/>
            <person name="Thomas B.C."/>
            <person name="Malmstrom R."/>
            <person name="Stieglmeier M."/>
            <person name="Klingl A."/>
            <person name="Woyke T."/>
            <person name="Ryan C.M."/>
            <person name="Banfield J.F."/>
        </authorList>
    </citation>
    <scope>NUCLEOTIDE SEQUENCE [LARGE SCALE GENOMIC DNA]</scope>
</reference>
<evidence type="ECO:0000313" key="2">
    <source>
        <dbReference type="EMBL" id="PIZ38528.1"/>
    </source>
</evidence>
<gene>
    <name evidence="2" type="ORF">COY37_06040</name>
</gene>
<dbReference type="PANTHER" id="PTHR42867">
    <property type="entry name" value="MEMBRANE PROTEIN-RELATED"/>
    <property type="match status" value="1"/>
</dbReference>
<dbReference type="EMBL" id="PFNG01000145">
    <property type="protein sequence ID" value="PIZ38528.1"/>
    <property type="molecule type" value="Genomic_DNA"/>
</dbReference>
<feature type="transmembrane region" description="Helical" evidence="1">
    <location>
        <begin position="80"/>
        <end position="100"/>
    </location>
</feature>
<dbReference type="Proteomes" id="UP000230956">
    <property type="component" value="Unassembled WGS sequence"/>
</dbReference>
<dbReference type="InterPro" id="IPR010787">
    <property type="entry name" value="DUF1385"/>
</dbReference>
<keyword evidence="1" id="KW-1133">Transmembrane helix</keyword>
<dbReference type="AlphaFoldDB" id="A0A2M7T7Q6"/>
<proteinExistence type="predicted"/>
<evidence type="ECO:0000313" key="3">
    <source>
        <dbReference type="Proteomes" id="UP000230956"/>
    </source>
</evidence>
<dbReference type="RefSeq" id="WP_286678977.1">
    <property type="nucleotide sequence ID" value="NZ_MNXI01000119.1"/>
</dbReference>
<keyword evidence="1" id="KW-0472">Membrane</keyword>
<accession>A0A2M7T7Q6</accession>
<sequence>MSNIRVGGQAFGDGVLMRTKKYWALVREDGSSEFGSVTSWLDHHPRWNVFFIRSVVSFIEMVKFGFQTYRKNPAAANRRLLLWVGIYIAITLPLSMVVRAYVGSSLLVNALSQFFYLTIALWTISKGMTGRIWTYHGAEHKAVNAFEQDKDLNDAAQIQSCSRIHPRCGTNLVFIIMVLTSLYFPSPESNVNLVFSGVYSIFALTMSLELFRQLMRWPKFILTKIMLFGGQTLQKFVTTKEPDDGQVMVAAKALQLVLALESMDSNREAQVTTGAAN</sequence>
<organism evidence="2 3">
    <name type="scientific">Candidatus Aquicultor secundus</name>
    <dbReference type="NCBI Taxonomy" id="1973895"/>
    <lineage>
        <taxon>Bacteria</taxon>
        <taxon>Bacillati</taxon>
        <taxon>Actinomycetota</taxon>
        <taxon>Candidatus Aquicultoria</taxon>
        <taxon>Candidatus Aquicultorales</taxon>
        <taxon>Candidatus Aquicultoraceae</taxon>
        <taxon>Candidatus Aquicultor</taxon>
    </lineage>
</organism>
<feature type="transmembrane region" description="Helical" evidence="1">
    <location>
        <begin position="168"/>
        <end position="185"/>
    </location>
</feature>
<protein>
    <recommendedName>
        <fullName evidence="4">DUF1385 domain-containing protein</fullName>
    </recommendedName>
</protein>